<accession>A0ABX4YKX3</accession>
<sequence>MNLSVGKFFIICILFLFSSRFLVAQEENRREWNKAAKQKILNLQQNGQEAQSLPFLEEYVRKNPAELMYRLYLARALFWRSDLELPKHDEDVFSRMEKIKKIRDNYLRSASIFEEALGHLSKIAPRDPDLGKWFFLWALSEWYAGREDRAIQLFRKSFKYDFRLNQANYNIGAIYESLGQLKDSQIYYGTYLKNEKELKEEE</sequence>
<evidence type="ECO:0000313" key="1">
    <source>
        <dbReference type="EMBL" id="PNV75923.1"/>
    </source>
</evidence>
<organism evidence="1 2">
    <name type="scientific">Leptospira inadai serovar Lyme</name>
    <dbReference type="NCBI Taxonomy" id="293084"/>
    <lineage>
        <taxon>Bacteria</taxon>
        <taxon>Pseudomonadati</taxon>
        <taxon>Spirochaetota</taxon>
        <taxon>Spirochaetia</taxon>
        <taxon>Leptospirales</taxon>
        <taxon>Leptospiraceae</taxon>
        <taxon>Leptospira</taxon>
    </lineage>
</organism>
<name>A0ABX4YKX3_9LEPT</name>
<dbReference type="Proteomes" id="UP000094669">
    <property type="component" value="Unassembled WGS sequence"/>
</dbReference>
<proteinExistence type="predicted"/>
<dbReference type="SUPFAM" id="SSF48452">
    <property type="entry name" value="TPR-like"/>
    <property type="match status" value="1"/>
</dbReference>
<protein>
    <recommendedName>
        <fullName evidence="3">Tetratricopeptide repeat protein</fullName>
    </recommendedName>
</protein>
<keyword evidence="2" id="KW-1185">Reference proteome</keyword>
<comment type="caution">
    <text evidence="1">The sequence shown here is derived from an EMBL/GenBank/DDBJ whole genome shotgun (WGS) entry which is preliminary data.</text>
</comment>
<dbReference type="InterPro" id="IPR011990">
    <property type="entry name" value="TPR-like_helical_dom_sf"/>
</dbReference>
<gene>
    <name evidence="1" type="ORF">BES34_005285</name>
</gene>
<reference evidence="1" key="1">
    <citation type="submission" date="2018-01" db="EMBL/GenBank/DDBJ databases">
        <title>Genomic characterization of Leptospira inadai serogroup Lyme isolated from captured rat in Brazil and comparative analysis with human reference strain.</title>
        <authorList>
            <person name="Moreno L.Z."/>
            <person name="Loureiro A.P."/>
            <person name="Miraglia F."/>
            <person name="Kremer F.S."/>
            <person name="Eslabao M.R."/>
            <person name="Dellagostin O.A."/>
            <person name="Lilenbaum W."/>
            <person name="Moreno A.M."/>
        </authorList>
    </citation>
    <scope>NUCLEOTIDE SEQUENCE [LARGE SCALE GENOMIC DNA]</scope>
    <source>
        <strain evidence="1">M34/99</strain>
    </source>
</reference>
<dbReference type="EMBL" id="MCRM02000004">
    <property type="protein sequence ID" value="PNV75923.1"/>
    <property type="molecule type" value="Genomic_DNA"/>
</dbReference>
<dbReference type="Gene3D" id="1.25.40.10">
    <property type="entry name" value="Tetratricopeptide repeat domain"/>
    <property type="match status" value="1"/>
</dbReference>
<evidence type="ECO:0000313" key="2">
    <source>
        <dbReference type="Proteomes" id="UP000094669"/>
    </source>
</evidence>
<dbReference type="RefSeq" id="WP_010417116.1">
    <property type="nucleotide sequence ID" value="NZ_MCRM02000004.1"/>
</dbReference>
<evidence type="ECO:0008006" key="3">
    <source>
        <dbReference type="Google" id="ProtNLM"/>
    </source>
</evidence>